<dbReference type="PANTHER" id="PTHR47506:SF1">
    <property type="entry name" value="HTH-TYPE TRANSCRIPTIONAL REGULATOR YJDC"/>
    <property type="match status" value="1"/>
</dbReference>
<dbReference type="GO" id="GO:0003677">
    <property type="term" value="F:DNA binding"/>
    <property type="evidence" value="ECO:0007669"/>
    <property type="project" value="UniProtKB-KW"/>
</dbReference>
<protein>
    <submittedName>
        <fullName evidence="6">TetR family transcriptional regulator</fullName>
    </submittedName>
</protein>
<gene>
    <name evidence="6" type="ORF">D7231_25140</name>
</gene>
<dbReference type="OrthoDB" id="9806334at2"/>
<dbReference type="SUPFAM" id="SSF48498">
    <property type="entry name" value="Tetracyclin repressor-like, C-terminal domain"/>
    <property type="match status" value="1"/>
</dbReference>
<dbReference type="RefSeq" id="WP_120757812.1">
    <property type="nucleotide sequence ID" value="NZ_JBFADQ010000046.1"/>
</dbReference>
<proteinExistence type="predicted"/>
<dbReference type="Pfam" id="PF00440">
    <property type="entry name" value="TetR_N"/>
    <property type="match status" value="1"/>
</dbReference>
<sequence>MEASSGSTKQAAAAKDPSRRTFTEAARRAQIVNAAIEVIADAGYAKASFARIARAAGLSSTGMISYHFAGKDDLMREVVAEVSRVADAHVRPRMEERTGARARLRAFIEASVGLADAYPKHVPAMVDVLAHLRDDDPSRRDVLGTLESAADVQVERMREAQRSGEFREFDPRVMVTAIRAAVDATVTRAGREPDFDAEAAGRELADLFDHATRRTER</sequence>
<name>A0A3B0AZU2_9ACTN</name>
<dbReference type="Proteomes" id="UP000270343">
    <property type="component" value="Unassembled WGS sequence"/>
</dbReference>
<dbReference type="Gene3D" id="1.10.10.60">
    <property type="entry name" value="Homeodomain-like"/>
    <property type="match status" value="1"/>
</dbReference>
<dbReference type="AlphaFoldDB" id="A0A3B0AZU2"/>
<keyword evidence="2" id="KW-0238">DNA-binding</keyword>
<keyword evidence="7" id="KW-1185">Reference proteome</keyword>
<organism evidence="6 7">
    <name type="scientific">Streptomyces klenkii</name>
    <dbReference type="NCBI Taxonomy" id="1420899"/>
    <lineage>
        <taxon>Bacteria</taxon>
        <taxon>Bacillati</taxon>
        <taxon>Actinomycetota</taxon>
        <taxon>Actinomycetes</taxon>
        <taxon>Kitasatosporales</taxon>
        <taxon>Streptomycetaceae</taxon>
        <taxon>Streptomyces</taxon>
    </lineage>
</organism>
<feature type="region of interest" description="Disordered" evidence="4">
    <location>
        <begin position="1"/>
        <end position="21"/>
    </location>
</feature>
<keyword evidence="1" id="KW-0805">Transcription regulation</keyword>
<evidence type="ECO:0000256" key="4">
    <source>
        <dbReference type="SAM" id="MobiDB-lite"/>
    </source>
</evidence>
<evidence type="ECO:0000313" key="7">
    <source>
        <dbReference type="Proteomes" id="UP000270343"/>
    </source>
</evidence>
<keyword evidence="3" id="KW-0804">Transcription</keyword>
<comment type="caution">
    <text evidence="6">The sequence shown here is derived from an EMBL/GenBank/DDBJ whole genome shotgun (WGS) entry which is preliminary data.</text>
</comment>
<dbReference type="PANTHER" id="PTHR47506">
    <property type="entry name" value="TRANSCRIPTIONAL REGULATORY PROTEIN"/>
    <property type="match status" value="1"/>
</dbReference>
<accession>A0A3B0AZU2</accession>
<evidence type="ECO:0000256" key="3">
    <source>
        <dbReference type="ARBA" id="ARBA00023163"/>
    </source>
</evidence>
<evidence type="ECO:0000313" key="6">
    <source>
        <dbReference type="EMBL" id="RKN65576.1"/>
    </source>
</evidence>
<dbReference type="InterPro" id="IPR009057">
    <property type="entry name" value="Homeodomain-like_sf"/>
</dbReference>
<reference evidence="6 7" key="1">
    <citation type="journal article" date="2015" name="Antonie Van Leeuwenhoek">
        <title>Streptomyces klenkii sp. nov., isolated from deep marine sediment.</title>
        <authorList>
            <person name="Veyisoglu A."/>
            <person name="Sahin N."/>
        </authorList>
    </citation>
    <scope>NUCLEOTIDE SEQUENCE [LARGE SCALE GENOMIC DNA]</scope>
    <source>
        <strain evidence="6 7">KCTC 29202</strain>
    </source>
</reference>
<dbReference type="EMBL" id="RBAM01000011">
    <property type="protein sequence ID" value="RKN65576.1"/>
    <property type="molecule type" value="Genomic_DNA"/>
</dbReference>
<evidence type="ECO:0000259" key="5">
    <source>
        <dbReference type="Pfam" id="PF00440"/>
    </source>
</evidence>
<dbReference type="InterPro" id="IPR036271">
    <property type="entry name" value="Tet_transcr_reg_TetR-rel_C_sf"/>
</dbReference>
<evidence type="ECO:0000256" key="2">
    <source>
        <dbReference type="ARBA" id="ARBA00023125"/>
    </source>
</evidence>
<dbReference type="SUPFAM" id="SSF46689">
    <property type="entry name" value="Homeodomain-like"/>
    <property type="match status" value="1"/>
</dbReference>
<dbReference type="InterPro" id="IPR001647">
    <property type="entry name" value="HTH_TetR"/>
</dbReference>
<feature type="compositionally biased region" description="Polar residues" evidence="4">
    <location>
        <begin position="1"/>
        <end position="10"/>
    </location>
</feature>
<dbReference type="Gene3D" id="1.10.357.10">
    <property type="entry name" value="Tetracycline Repressor, domain 2"/>
    <property type="match status" value="1"/>
</dbReference>
<evidence type="ECO:0000256" key="1">
    <source>
        <dbReference type="ARBA" id="ARBA00023015"/>
    </source>
</evidence>
<feature type="domain" description="HTH tetR-type" evidence="5">
    <location>
        <begin position="31"/>
        <end position="78"/>
    </location>
</feature>